<dbReference type="InterPro" id="IPR005024">
    <property type="entry name" value="Snf7_fam"/>
</dbReference>
<evidence type="ECO:0000256" key="1">
    <source>
        <dbReference type="SAM" id="MobiDB-lite"/>
    </source>
</evidence>
<name>A0A8J5Z6X2_9ROSI</name>
<evidence type="ECO:0000313" key="4">
    <source>
        <dbReference type="Proteomes" id="UP000701853"/>
    </source>
</evidence>
<dbReference type="PANTHER" id="PTHR10476">
    <property type="entry name" value="CHARGED MULTIVESICULAR BODY PROTEIN"/>
    <property type="match status" value="1"/>
</dbReference>
<accession>A0A8J5Z6X2</accession>
<evidence type="ECO:0000256" key="2">
    <source>
        <dbReference type="SAM" id="Phobius"/>
    </source>
</evidence>
<dbReference type="OrthoDB" id="2329734at2759"/>
<gene>
    <name evidence="3" type="ORF">CXB51_004569</name>
</gene>
<evidence type="ECO:0000313" key="3">
    <source>
        <dbReference type="EMBL" id="KAG8501914.1"/>
    </source>
</evidence>
<dbReference type="EMBL" id="JAHUZN010000002">
    <property type="protein sequence ID" value="KAG8501914.1"/>
    <property type="molecule type" value="Genomic_DNA"/>
</dbReference>
<dbReference type="Proteomes" id="UP000701853">
    <property type="component" value="Chromosome 2"/>
</dbReference>
<keyword evidence="2" id="KW-1133">Transmembrane helix</keyword>
<feature type="region of interest" description="Disordered" evidence="1">
    <location>
        <begin position="217"/>
        <end position="242"/>
    </location>
</feature>
<feature type="transmembrane region" description="Helical" evidence="2">
    <location>
        <begin position="149"/>
        <end position="169"/>
    </location>
</feature>
<sequence>MDKFKNMLKPKPNPQQLLRDWQRKLRQECRNIERQIRGKLLHFLFSLNVQREEKSVQKAIREAAKRNDMGSAKALAKEIVMSRKAVNRLYENKAQLNSISMHLGESVAIARTVGHLSKSAEVMKLVNNLMKAPQMAATMQEFSKEMTKVILNFCFIIFIILVGNIPVSVVPNLCFLNSFIGFRRYRREETEEEVDKVLSEIAGETVAQLPEAVRKERVRVPTQRETTSHQEEAIAEGADDEGELEEIRARLARVRS</sequence>
<comment type="caution">
    <text evidence="3">The sequence shown here is derived from an EMBL/GenBank/DDBJ whole genome shotgun (WGS) entry which is preliminary data.</text>
</comment>
<feature type="compositionally biased region" description="Acidic residues" evidence="1">
    <location>
        <begin position="233"/>
        <end position="242"/>
    </location>
</feature>
<reference evidence="3 4" key="1">
    <citation type="journal article" date="2021" name="bioRxiv">
        <title>The Gossypium anomalum genome as a resource for cotton improvement and evolutionary analysis of hybrid incompatibility.</title>
        <authorList>
            <person name="Grover C.E."/>
            <person name="Yuan D."/>
            <person name="Arick M.A."/>
            <person name="Miller E.R."/>
            <person name="Hu G."/>
            <person name="Peterson D.G."/>
            <person name="Wendel J.F."/>
            <person name="Udall J.A."/>
        </authorList>
    </citation>
    <scope>NUCLEOTIDE SEQUENCE [LARGE SCALE GENOMIC DNA]</scope>
    <source>
        <strain evidence="3">JFW-Udall</strain>
        <tissue evidence="3">Leaf</tissue>
    </source>
</reference>
<evidence type="ECO:0008006" key="5">
    <source>
        <dbReference type="Google" id="ProtNLM"/>
    </source>
</evidence>
<dbReference type="Gene3D" id="6.10.140.1230">
    <property type="match status" value="1"/>
</dbReference>
<keyword evidence="4" id="KW-1185">Reference proteome</keyword>
<dbReference type="Pfam" id="PF03357">
    <property type="entry name" value="Snf7"/>
    <property type="match status" value="1"/>
</dbReference>
<keyword evidence="2" id="KW-0812">Transmembrane</keyword>
<dbReference type="GO" id="GO:0007034">
    <property type="term" value="P:vacuolar transport"/>
    <property type="evidence" value="ECO:0007669"/>
    <property type="project" value="InterPro"/>
</dbReference>
<protein>
    <recommendedName>
        <fullName evidence="5">SNF7 family protein</fullName>
    </recommendedName>
</protein>
<organism evidence="3 4">
    <name type="scientific">Gossypium anomalum</name>
    <dbReference type="NCBI Taxonomy" id="47600"/>
    <lineage>
        <taxon>Eukaryota</taxon>
        <taxon>Viridiplantae</taxon>
        <taxon>Streptophyta</taxon>
        <taxon>Embryophyta</taxon>
        <taxon>Tracheophyta</taxon>
        <taxon>Spermatophyta</taxon>
        <taxon>Magnoliopsida</taxon>
        <taxon>eudicotyledons</taxon>
        <taxon>Gunneridae</taxon>
        <taxon>Pentapetalae</taxon>
        <taxon>rosids</taxon>
        <taxon>malvids</taxon>
        <taxon>Malvales</taxon>
        <taxon>Malvaceae</taxon>
        <taxon>Malvoideae</taxon>
        <taxon>Gossypium</taxon>
    </lineage>
</organism>
<dbReference type="AlphaFoldDB" id="A0A8J5Z6X2"/>
<proteinExistence type="predicted"/>
<keyword evidence="2" id="KW-0472">Membrane</keyword>